<reference evidence="1 2" key="1">
    <citation type="submission" date="2019-02" db="EMBL/GenBank/DDBJ databases">
        <title>Genomic Encyclopedia of Type Strains, Phase IV (KMG-IV): sequencing the most valuable type-strain genomes for metagenomic binning, comparative biology and taxonomic classification.</title>
        <authorList>
            <person name="Goeker M."/>
        </authorList>
    </citation>
    <scope>NUCLEOTIDE SEQUENCE [LARGE SCALE GENOMIC DNA]</scope>
    <source>
        <strain evidence="1 2">DSM 17196</strain>
    </source>
</reference>
<comment type="caution">
    <text evidence="1">The sequence shown here is derived from an EMBL/GenBank/DDBJ whole genome shotgun (WGS) entry which is preliminary data.</text>
</comment>
<dbReference type="EMBL" id="SGXE01000001">
    <property type="protein sequence ID" value="RZS99390.1"/>
    <property type="molecule type" value="Genomic_DNA"/>
</dbReference>
<evidence type="ECO:0000313" key="2">
    <source>
        <dbReference type="Proteomes" id="UP000292262"/>
    </source>
</evidence>
<gene>
    <name evidence="1" type="ORF">EV197_0600</name>
</gene>
<proteinExistence type="predicted"/>
<dbReference type="Proteomes" id="UP000292262">
    <property type="component" value="Unassembled WGS sequence"/>
</dbReference>
<accession>A0A4Q7PHV8</accession>
<keyword evidence="2" id="KW-1185">Reference proteome</keyword>
<name>A0A4Q7PHV8_9FLAO</name>
<dbReference type="AlphaFoldDB" id="A0A4Q7PHV8"/>
<organism evidence="1 2">
    <name type="scientific">Aquimarina brevivitae</name>
    <dbReference type="NCBI Taxonomy" id="323412"/>
    <lineage>
        <taxon>Bacteria</taxon>
        <taxon>Pseudomonadati</taxon>
        <taxon>Bacteroidota</taxon>
        <taxon>Flavobacteriia</taxon>
        <taxon>Flavobacteriales</taxon>
        <taxon>Flavobacteriaceae</taxon>
        <taxon>Aquimarina</taxon>
    </lineage>
</organism>
<protein>
    <submittedName>
        <fullName evidence="1">Uncharacterized protein</fullName>
    </submittedName>
</protein>
<sequence>MSYVSEIINSNIELNKSLLFYQLVYEENNLANVRYLREFDYYIFCCN</sequence>
<evidence type="ECO:0000313" key="1">
    <source>
        <dbReference type="EMBL" id="RZS99390.1"/>
    </source>
</evidence>